<gene>
    <name evidence="1" type="ORF">IAC59_10170</name>
</gene>
<proteinExistence type="predicted"/>
<evidence type="ECO:0000313" key="1">
    <source>
        <dbReference type="EMBL" id="HIU47602.1"/>
    </source>
</evidence>
<reference evidence="1" key="2">
    <citation type="journal article" date="2021" name="PeerJ">
        <title>Extensive microbial diversity within the chicken gut microbiome revealed by metagenomics and culture.</title>
        <authorList>
            <person name="Gilroy R."/>
            <person name="Ravi A."/>
            <person name="Getino M."/>
            <person name="Pursley I."/>
            <person name="Horton D.L."/>
            <person name="Alikhan N.F."/>
            <person name="Baker D."/>
            <person name="Gharbi K."/>
            <person name="Hall N."/>
            <person name="Watson M."/>
            <person name="Adriaenssens E.M."/>
            <person name="Foster-Nyarko E."/>
            <person name="Jarju S."/>
            <person name="Secka A."/>
            <person name="Antonio M."/>
            <person name="Oren A."/>
            <person name="Chaudhuri R.R."/>
            <person name="La Ragione R."/>
            <person name="Hildebrand F."/>
            <person name="Pallen M.J."/>
        </authorList>
    </citation>
    <scope>NUCLEOTIDE SEQUENCE</scope>
    <source>
        <strain evidence="1">ChiSxjej2B14-8506</strain>
    </source>
</reference>
<evidence type="ECO:0000313" key="2">
    <source>
        <dbReference type="Proteomes" id="UP000824123"/>
    </source>
</evidence>
<reference evidence="1" key="1">
    <citation type="submission" date="2020-10" db="EMBL/GenBank/DDBJ databases">
        <authorList>
            <person name="Gilroy R."/>
        </authorList>
    </citation>
    <scope>NUCLEOTIDE SEQUENCE</scope>
    <source>
        <strain evidence="1">ChiSxjej2B14-8506</strain>
    </source>
</reference>
<protein>
    <submittedName>
        <fullName evidence="1">Uncharacterized protein</fullName>
    </submittedName>
</protein>
<comment type="caution">
    <text evidence="1">The sequence shown here is derived from an EMBL/GenBank/DDBJ whole genome shotgun (WGS) entry which is preliminary data.</text>
</comment>
<name>A0A9D1S5T4_9FIRM</name>
<sequence length="109" mass="11340">MKQFVSGDDLSVFSSIIKGEFTRRACVEATLTAAGWSGAGPYTQVMTVVGMAPDRLSVVGLSEAATEAQRKACRAALLTPVACDADSVTVVADGAKPDVDLPVSVAMWF</sequence>
<dbReference type="EMBL" id="DVNK01000062">
    <property type="protein sequence ID" value="HIU47602.1"/>
    <property type="molecule type" value="Genomic_DNA"/>
</dbReference>
<dbReference type="AlphaFoldDB" id="A0A9D1S5T4"/>
<dbReference type="Proteomes" id="UP000824123">
    <property type="component" value="Unassembled WGS sequence"/>
</dbReference>
<organism evidence="1 2">
    <name type="scientific">Candidatus Fimadaptatus faecigallinarum</name>
    <dbReference type="NCBI Taxonomy" id="2840814"/>
    <lineage>
        <taxon>Bacteria</taxon>
        <taxon>Bacillati</taxon>
        <taxon>Bacillota</taxon>
        <taxon>Clostridia</taxon>
        <taxon>Eubacteriales</taxon>
        <taxon>Candidatus Fimadaptatus</taxon>
    </lineage>
</organism>
<accession>A0A9D1S5T4</accession>